<keyword evidence="8" id="KW-1185">Reference proteome</keyword>
<dbReference type="InterPro" id="IPR009056">
    <property type="entry name" value="Cyt_c-like_dom"/>
</dbReference>
<dbReference type="GO" id="GO:0020037">
    <property type="term" value="F:heme binding"/>
    <property type="evidence" value="ECO:0007669"/>
    <property type="project" value="InterPro"/>
</dbReference>
<proteinExistence type="predicted"/>
<keyword evidence="1 4" id="KW-0349">Heme</keyword>
<dbReference type="AlphaFoldDB" id="A0A7Y0E2X3"/>
<protein>
    <submittedName>
        <fullName evidence="7">Sulfur oxidation c-type cytochrome SoxX</fullName>
    </submittedName>
</protein>
<evidence type="ECO:0000256" key="5">
    <source>
        <dbReference type="SAM" id="SignalP"/>
    </source>
</evidence>
<dbReference type="PROSITE" id="PS51007">
    <property type="entry name" value="CYTC"/>
    <property type="match status" value="1"/>
</dbReference>
<evidence type="ECO:0000256" key="3">
    <source>
        <dbReference type="ARBA" id="ARBA00023004"/>
    </source>
</evidence>
<feature type="chain" id="PRO_5030637159" evidence="5">
    <location>
        <begin position="27"/>
        <end position="158"/>
    </location>
</feature>
<gene>
    <name evidence="7" type="primary">soxX</name>
    <name evidence="7" type="ORF">HH303_17345</name>
</gene>
<reference evidence="7 8" key="1">
    <citation type="submission" date="2020-04" db="EMBL/GenBank/DDBJ databases">
        <title>Rhodospirillaceae bacterium KN72 isolated from deep sea.</title>
        <authorList>
            <person name="Zhang D.-C."/>
        </authorList>
    </citation>
    <scope>NUCLEOTIDE SEQUENCE [LARGE SCALE GENOMIC DNA]</scope>
    <source>
        <strain evidence="7 8">KN72</strain>
    </source>
</reference>
<feature type="domain" description="Cytochrome c" evidence="6">
    <location>
        <begin position="50"/>
        <end position="156"/>
    </location>
</feature>
<dbReference type="RefSeq" id="WP_169626626.1">
    <property type="nucleotide sequence ID" value="NZ_JABBNT010000005.1"/>
</dbReference>
<dbReference type="SUPFAM" id="SSF46626">
    <property type="entry name" value="Cytochrome c"/>
    <property type="match status" value="1"/>
</dbReference>
<evidence type="ECO:0000313" key="7">
    <source>
        <dbReference type="EMBL" id="NMM46260.1"/>
    </source>
</evidence>
<evidence type="ECO:0000259" key="6">
    <source>
        <dbReference type="PROSITE" id="PS51007"/>
    </source>
</evidence>
<keyword evidence="2 4" id="KW-0479">Metal-binding</keyword>
<keyword evidence="3 4" id="KW-0408">Iron</keyword>
<dbReference type="InterPro" id="IPR030999">
    <property type="entry name" value="Thiosulf_SoxX"/>
</dbReference>
<evidence type="ECO:0000313" key="8">
    <source>
        <dbReference type="Proteomes" id="UP000539372"/>
    </source>
</evidence>
<evidence type="ECO:0000256" key="2">
    <source>
        <dbReference type="ARBA" id="ARBA00022723"/>
    </source>
</evidence>
<evidence type="ECO:0000256" key="1">
    <source>
        <dbReference type="ARBA" id="ARBA00022617"/>
    </source>
</evidence>
<dbReference type="InterPro" id="IPR036909">
    <property type="entry name" value="Cyt_c-like_dom_sf"/>
</dbReference>
<dbReference type="Proteomes" id="UP000539372">
    <property type="component" value="Unassembled WGS sequence"/>
</dbReference>
<feature type="signal peptide" evidence="5">
    <location>
        <begin position="1"/>
        <end position="26"/>
    </location>
</feature>
<name>A0A7Y0E2X3_9PROT</name>
<keyword evidence="5" id="KW-0732">Signal</keyword>
<dbReference type="GO" id="GO:0009055">
    <property type="term" value="F:electron transfer activity"/>
    <property type="evidence" value="ECO:0007669"/>
    <property type="project" value="InterPro"/>
</dbReference>
<evidence type="ECO:0000256" key="4">
    <source>
        <dbReference type="PROSITE-ProRule" id="PRU00433"/>
    </source>
</evidence>
<dbReference type="GO" id="GO:0046872">
    <property type="term" value="F:metal ion binding"/>
    <property type="evidence" value="ECO:0007669"/>
    <property type="project" value="UniProtKB-KW"/>
</dbReference>
<comment type="caution">
    <text evidence="7">The sequence shown here is derived from an EMBL/GenBank/DDBJ whole genome shotgun (WGS) entry which is preliminary data.</text>
</comment>
<organism evidence="7 8">
    <name type="scientific">Pacificispira spongiicola</name>
    <dbReference type="NCBI Taxonomy" id="2729598"/>
    <lineage>
        <taxon>Bacteria</taxon>
        <taxon>Pseudomonadati</taxon>
        <taxon>Pseudomonadota</taxon>
        <taxon>Alphaproteobacteria</taxon>
        <taxon>Rhodospirillales</taxon>
        <taxon>Rhodospirillaceae</taxon>
        <taxon>Pacificispira</taxon>
    </lineage>
</organism>
<dbReference type="NCBIfam" id="TIGR04485">
    <property type="entry name" value="thiosulf_SoxX"/>
    <property type="match status" value="1"/>
</dbReference>
<dbReference type="EMBL" id="JABBNT010000005">
    <property type="protein sequence ID" value="NMM46260.1"/>
    <property type="molecule type" value="Genomic_DNA"/>
</dbReference>
<dbReference type="Pfam" id="PF00034">
    <property type="entry name" value="Cytochrom_C"/>
    <property type="match status" value="1"/>
</dbReference>
<accession>A0A7Y0E2X3</accession>
<dbReference type="Gene3D" id="1.10.760.10">
    <property type="entry name" value="Cytochrome c-like domain"/>
    <property type="match status" value="1"/>
</dbReference>
<sequence>MKTGSAFFLSGAMALAAVTFAGTANAADTAPNDVAFNEMQVSESLTGMPGDPAAGADAFKNRKLGNCLACHTTTAMESELFHGNVGPDLDGAGSRWTEAQLRAIVVDAKQVFGPDSRMPGFYSLHVGKNVAEKFHGKTILSAQDVENIVAFLVTLKDE</sequence>